<dbReference type="Proteomes" id="UP000325577">
    <property type="component" value="Linkage Group LG14"/>
</dbReference>
<evidence type="ECO:0000313" key="1">
    <source>
        <dbReference type="EMBL" id="KAA8538854.1"/>
    </source>
</evidence>
<accession>A0A5J5B8C1</accession>
<sequence>MEECRQESRQNGSVTSGIGLALRAGHGGPSPEPISCRWTARATHVARAGHCMPAEGWTGNGSLGAFPGRRTVDSELLLFDKQSWAHIFLQMIVVAPVSPTISTLAYIGEGCVLSWAPMGEHAMSPWPWHLRRKVECRDMKCDHDMVIRLNTTTTTAGDNTWARHGTWQ</sequence>
<reference evidence="1 2" key="1">
    <citation type="submission" date="2019-09" db="EMBL/GenBank/DDBJ databases">
        <title>A chromosome-level genome assembly of the Chinese tupelo Nyssa sinensis.</title>
        <authorList>
            <person name="Yang X."/>
            <person name="Kang M."/>
            <person name="Yang Y."/>
            <person name="Xiong H."/>
            <person name="Wang M."/>
            <person name="Zhang Z."/>
            <person name="Wang Z."/>
            <person name="Wu H."/>
            <person name="Ma T."/>
            <person name="Liu J."/>
            <person name="Xi Z."/>
        </authorList>
    </citation>
    <scope>NUCLEOTIDE SEQUENCE [LARGE SCALE GENOMIC DNA]</scope>
    <source>
        <strain evidence="1">J267</strain>
        <tissue evidence="1">Leaf</tissue>
    </source>
</reference>
<name>A0A5J5B8C1_9ASTE</name>
<gene>
    <name evidence="1" type="ORF">F0562_025546</name>
</gene>
<organism evidence="1 2">
    <name type="scientific">Nyssa sinensis</name>
    <dbReference type="NCBI Taxonomy" id="561372"/>
    <lineage>
        <taxon>Eukaryota</taxon>
        <taxon>Viridiplantae</taxon>
        <taxon>Streptophyta</taxon>
        <taxon>Embryophyta</taxon>
        <taxon>Tracheophyta</taxon>
        <taxon>Spermatophyta</taxon>
        <taxon>Magnoliopsida</taxon>
        <taxon>eudicotyledons</taxon>
        <taxon>Gunneridae</taxon>
        <taxon>Pentapetalae</taxon>
        <taxon>asterids</taxon>
        <taxon>Cornales</taxon>
        <taxon>Nyssaceae</taxon>
        <taxon>Nyssa</taxon>
    </lineage>
</organism>
<evidence type="ECO:0000313" key="2">
    <source>
        <dbReference type="Proteomes" id="UP000325577"/>
    </source>
</evidence>
<protein>
    <submittedName>
        <fullName evidence="1">Uncharacterized protein</fullName>
    </submittedName>
</protein>
<keyword evidence="2" id="KW-1185">Reference proteome</keyword>
<proteinExistence type="predicted"/>
<dbReference type="OrthoDB" id="1425072at2759"/>
<dbReference type="AlphaFoldDB" id="A0A5J5B8C1"/>
<dbReference type="EMBL" id="CM018037">
    <property type="protein sequence ID" value="KAA8538854.1"/>
    <property type="molecule type" value="Genomic_DNA"/>
</dbReference>